<dbReference type="InterPro" id="IPR024072">
    <property type="entry name" value="DHFR-like_dom_sf"/>
</dbReference>
<dbReference type="Proteomes" id="UP000198984">
    <property type="component" value="Unassembled WGS sequence"/>
</dbReference>
<dbReference type="Pfam" id="PF01872">
    <property type="entry name" value="RibD_C"/>
    <property type="match status" value="1"/>
</dbReference>
<evidence type="ECO:0000313" key="3">
    <source>
        <dbReference type="Proteomes" id="UP000198984"/>
    </source>
</evidence>
<dbReference type="Gene3D" id="3.40.430.10">
    <property type="entry name" value="Dihydrofolate Reductase, subunit A"/>
    <property type="match status" value="1"/>
</dbReference>
<proteinExistence type="predicted"/>
<dbReference type="GO" id="GO:0008703">
    <property type="term" value="F:5-amino-6-(5-phosphoribosylamino)uracil reductase activity"/>
    <property type="evidence" value="ECO:0007669"/>
    <property type="project" value="InterPro"/>
</dbReference>
<protein>
    <submittedName>
        <fullName evidence="2">Dihydrofolate reductase</fullName>
    </submittedName>
</protein>
<evidence type="ECO:0000313" key="2">
    <source>
        <dbReference type="EMBL" id="SEK50482.1"/>
    </source>
</evidence>
<dbReference type="GO" id="GO:0009231">
    <property type="term" value="P:riboflavin biosynthetic process"/>
    <property type="evidence" value="ECO:0007669"/>
    <property type="project" value="InterPro"/>
</dbReference>
<gene>
    <name evidence="2" type="ORF">SAMN04488505_101322</name>
</gene>
<feature type="domain" description="Bacterial bifunctional deaminase-reductase C-terminal" evidence="1">
    <location>
        <begin position="24"/>
        <end position="191"/>
    </location>
</feature>
<organism evidence="2 3">
    <name type="scientific">Chitinophaga rupis</name>
    <dbReference type="NCBI Taxonomy" id="573321"/>
    <lineage>
        <taxon>Bacteria</taxon>
        <taxon>Pseudomonadati</taxon>
        <taxon>Bacteroidota</taxon>
        <taxon>Chitinophagia</taxon>
        <taxon>Chitinophagales</taxon>
        <taxon>Chitinophagaceae</taxon>
        <taxon>Chitinophaga</taxon>
    </lineage>
</organism>
<sequence>MSDSPAQGHRQATYICIINKLIMRKLILQVQTSVDGYMAGKDGGASWMLWNWGNDWNWDADLQQYHTDLTASVDCILLSRKMATEGFIHHWAGMAKQTGNSQARFAGNITKAQKVVFTKTLQRAEWDNTVLAKGDLSEEVNKLKQAPGKNLIAYGGASFAGSLLKAGLVDELHLVVNPVAIGDGLSVFSSLAGPLPFSLIAATGYKSGMVLLKYGKPS</sequence>
<dbReference type="EMBL" id="FOBB01000001">
    <property type="protein sequence ID" value="SEK50482.1"/>
    <property type="molecule type" value="Genomic_DNA"/>
</dbReference>
<dbReference type="STRING" id="573321.SAMN04488505_101322"/>
<dbReference type="AlphaFoldDB" id="A0A1H7HM13"/>
<evidence type="ECO:0000259" key="1">
    <source>
        <dbReference type="Pfam" id="PF01872"/>
    </source>
</evidence>
<dbReference type="PANTHER" id="PTHR38011:SF11">
    <property type="entry name" value="2,5-DIAMINO-6-RIBOSYLAMINO-4(3H)-PYRIMIDINONE 5'-PHOSPHATE REDUCTASE"/>
    <property type="match status" value="1"/>
</dbReference>
<accession>A0A1H7HM13</accession>
<dbReference type="InterPro" id="IPR002734">
    <property type="entry name" value="RibDG_C"/>
</dbReference>
<dbReference type="PANTHER" id="PTHR38011">
    <property type="entry name" value="DIHYDROFOLATE REDUCTASE FAMILY PROTEIN (AFU_ORTHOLOGUE AFUA_8G06820)"/>
    <property type="match status" value="1"/>
</dbReference>
<keyword evidence="3" id="KW-1185">Reference proteome</keyword>
<dbReference type="SUPFAM" id="SSF53597">
    <property type="entry name" value="Dihydrofolate reductase-like"/>
    <property type="match status" value="1"/>
</dbReference>
<reference evidence="2 3" key="1">
    <citation type="submission" date="2016-10" db="EMBL/GenBank/DDBJ databases">
        <authorList>
            <person name="de Groot N.N."/>
        </authorList>
    </citation>
    <scope>NUCLEOTIDE SEQUENCE [LARGE SCALE GENOMIC DNA]</scope>
    <source>
        <strain evidence="2 3">DSM 21039</strain>
    </source>
</reference>
<dbReference type="InterPro" id="IPR050765">
    <property type="entry name" value="Riboflavin_Biosynth_HTPR"/>
</dbReference>
<name>A0A1H7HM13_9BACT</name>